<feature type="transmembrane region" description="Helical" evidence="1">
    <location>
        <begin position="28"/>
        <end position="48"/>
    </location>
</feature>
<dbReference type="VEuPathDB" id="TrichDB:TVAGG3_0157780"/>
<dbReference type="EMBL" id="DS113984">
    <property type="protein sequence ID" value="EAX92178.1"/>
    <property type="molecule type" value="Genomic_DNA"/>
</dbReference>
<keyword evidence="1" id="KW-0812">Transmembrane</keyword>
<reference evidence="2" key="2">
    <citation type="journal article" date="2007" name="Science">
        <title>Draft genome sequence of the sexually transmitted pathogen Trichomonas vaginalis.</title>
        <authorList>
            <person name="Carlton J.M."/>
            <person name="Hirt R.P."/>
            <person name="Silva J.C."/>
            <person name="Delcher A.L."/>
            <person name="Schatz M."/>
            <person name="Zhao Q."/>
            <person name="Wortman J.R."/>
            <person name="Bidwell S.L."/>
            <person name="Alsmark U.C.M."/>
            <person name="Besteiro S."/>
            <person name="Sicheritz-Ponten T."/>
            <person name="Noel C.J."/>
            <person name="Dacks J.B."/>
            <person name="Foster P.G."/>
            <person name="Simillion C."/>
            <person name="Van de Peer Y."/>
            <person name="Miranda-Saavedra D."/>
            <person name="Barton G.J."/>
            <person name="Westrop G.D."/>
            <person name="Mueller S."/>
            <person name="Dessi D."/>
            <person name="Fiori P.L."/>
            <person name="Ren Q."/>
            <person name="Paulsen I."/>
            <person name="Zhang H."/>
            <person name="Bastida-Corcuera F.D."/>
            <person name="Simoes-Barbosa A."/>
            <person name="Brown M.T."/>
            <person name="Hayes R.D."/>
            <person name="Mukherjee M."/>
            <person name="Okumura C.Y."/>
            <person name="Schneider R."/>
            <person name="Smith A.J."/>
            <person name="Vanacova S."/>
            <person name="Villalvazo M."/>
            <person name="Haas B.J."/>
            <person name="Pertea M."/>
            <person name="Feldblyum T.V."/>
            <person name="Utterback T.R."/>
            <person name="Shu C.L."/>
            <person name="Osoegawa K."/>
            <person name="de Jong P.J."/>
            <person name="Hrdy I."/>
            <person name="Horvathova L."/>
            <person name="Zubacova Z."/>
            <person name="Dolezal P."/>
            <person name="Malik S.B."/>
            <person name="Logsdon J.M. Jr."/>
            <person name="Henze K."/>
            <person name="Gupta A."/>
            <person name="Wang C.C."/>
            <person name="Dunne R.L."/>
            <person name="Upcroft J.A."/>
            <person name="Upcroft P."/>
            <person name="White O."/>
            <person name="Salzberg S.L."/>
            <person name="Tang P."/>
            <person name="Chiu C.-H."/>
            <person name="Lee Y.-S."/>
            <person name="Embley T.M."/>
            <person name="Coombs G.H."/>
            <person name="Mottram J.C."/>
            <person name="Tachezy J."/>
            <person name="Fraser-Liggett C.M."/>
            <person name="Johnson P.J."/>
        </authorList>
    </citation>
    <scope>NUCLEOTIDE SEQUENCE [LARGE SCALE GENOMIC DNA]</scope>
    <source>
        <strain evidence="2">G3</strain>
    </source>
</reference>
<protein>
    <submittedName>
        <fullName evidence="2">Uncharacterized protein</fullName>
    </submittedName>
</protein>
<dbReference type="InParanoid" id="A2FSE9"/>
<reference evidence="2" key="1">
    <citation type="submission" date="2006-10" db="EMBL/GenBank/DDBJ databases">
        <authorList>
            <person name="Amadeo P."/>
            <person name="Zhao Q."/>
            <person name="Wortman J."/>
            <person name="Fraser-Liggett C."/>
            <person name="Carlton J."/>
        </authorList>
    </citation>
    <scope>NUCLEOTIDE SEQUENCE</scope>
    <source>
        <strain evidence="2">G3</strain>
    </source>
</reference>
<gene>
    <name evidence="2" type="ORF">TVAG_386520</name>
</gene>
<keyword evidence="3" id="KW-1185">Reference proteome</keyword>
<sequence>MIGLDQVFSNFIGGINVAQYTMFDYQQLVIICSCIFIIVSVVITCIAAREEQFRKNIAKSKPFVQIFRSFKSMPKPVLHIHRWMG</sequence>
<name>A2FSE9_TRIV3</name>
<dbReference type="Proteomes" id="UP000001542">
    <property type="component" value="Unassembled WGS sequence"/>
</dbReference>
<keyword evidence="1" id="KW-0472">Membrane</keyword>
<dbReference type="VEuPathDB" id="TrichDB:TVAG_386520"/>
<keyword evidence="1" id="KW-1133">Transmembrane helix</keyword>
<dbReference type="OrthoDB" id="28755at2759"/>
<evidence type="ECO:0000256" key="1">
    <source>
        <dbReference type="SAM" id="Phobius"/>
    </source>
</evidence>
<dbReference type="AlphaFoldDB" id="A2FSE9"/>
<proteinExistence type="predicted"/>
<dbReference type="KEGG" id="tva:4749887"/>
<evidence type="ECO:0000313" key="3">
    <source>
        <dbReference type="Proteomes" id="UP000001542"/>
    </source>
</evidence>
<accession>A2FSE9</accession>
<organism evidence="2 3">
    <name type="scientific">Trichomonas vaginalis (strain ATCC PRA-98 / G3)</name>
    <dbReference type="NCBI Taxonomy" id="412133"/>
    <lineage>
        <taxon>Eukaryota</taxon>
        <taxon>Metamonada</taxon>
        <taxon>Parabasalia</taxon>
        <taxon>Trichomonadida</taxon>
        <taxon>Trichomonadidae</taxon>
        <taxon>Trichomonas</taxon>
    </lineage>
</organism>
<dbReference type="RefSeq" id="XP_001305108.1">
    <property type="nucleotide sequence ID" value="XM_001305107.1"/>
</dbReference>
<evidence type="ECO:0000313" key="2">
    <source>
        <dbReference type="EMBL" id="EAX92178.1"/>
    </source>
</evidence>